<evidence type="ECO:0000313" key="1">
    <source>
        <dbReference type="EMBL" id="MBO0356232.1"/>
    </source>
</evidence>
<sequence length="445" mass="51970">MNPREKKEILNSLKEKEFRQDLIIPLLSKMGYLAPIEYHGINERGKDIICFEYDKLTEQRFLSVVAKIGDLTGNAATNTGLITIVNQVQQAFDNPYEDLFNMRQVFINEVWVMTTGKIVSGAQDSVINTLRKNNLDKQIRFIGDDRLIQLIDKHFSIYWNSNSETKESVIIQRDRLITFIESLLAANNVDKSTIESVRSSILYSSFNPRISKNIEGLHISSVSPYSVELGKIDPEFDDFIVSRTYGITSRIFQEAKKQLSYSFFEIGETIDQANKIVKLTNPWEFVVEAQSNLGREYPFERPYGDASKFMDNIHYMEEGLNELRIFKAFLRNRGKIDWVKELAKSIMDLLPEIEKIIENHKEEEIVFNYKIDSKENKILMEYNKNSSTICFTSKFKRMDLNGFQRNKDGSLKPAKVIENALFEFREYIENLLQYDEDKWLQEYED</sequence>
<dbReference type="Proteomes" id="UP000664044">
    <property type="component" value="Unassembled WGS sequence"/>
</dbReference>
<keyword evidence="2" id="KW-1185">Reference proteome</keyword>
<name>A0ABS3GC94_9FLAO</name>
<dbReference type="EMBL" id="JAFLNL010000019">
    <property type="protein sequence ID" value="MBO0356232.1"/>
    <property type="molecule type" value="Genomic_DNA"/>
</dbReference>
<evidence type="ECO:0000313" key="2">
    <source>
        <dbReference type="Proteomes" id="UP000664044"/>
    </source>
</evidence>
<comment type="caution">
    <text evidence="1">The sequence shown here is derived from an EMBL/GenBank/DDBJ whole genome shotgun (WGS) entry which is preliminary data.</text>
</comment>
<reference evidence="1 2" key="1">
    <citation type="submission" date="2021-03" db="EMBL/GenBank/DDBJ databases">
        <title>Muricauda lutimaris sp. nov. and Muricauda ruestringensis sp. nov, two marine members of the Flavobacteriaceae isolated from deep sea sediments of Western Pacific.</title>
        <authorList>
            <person name="Zhao S."/>
            <person name="Liu R."/>
        </authorList>
    </citation>
    <scope>NUCLEOTIDE SEQUENCE [LARGE SCALE GENOMIC DNA]</scope>
    <source>
        <strain evidence="1 2">BC31-1-A7</strain>
    </source>
</reference>
<evidence type="ECO:0008006" key="3">
    <source>
        <dbReference type="Google" id="ProtNLM"/>
    </source>
</evidence>
<gene>
    <name evidence="1" type="ORF">J0656_19600</name>
</gene>
<accession>A0ABS3GC94</accession>
<organism evidence="1 2">
    <name type="scientific">Flagellimonas aurea</name>
    <dbReference type="NCBI Taxonomy" id="2915619"/>
    <lineage>
        <taxon>Bacteria</taxon>
        <taxon>Pseudomonadati</taxon>
        <taxon>Bacteroidota</taxon>
        <taxon>Flavobacteriia</taxon>
        <taxon>Flavobacteriales</taxon>
        <taxon>Flavobacteriaceae</taxon>
        <taxon>Flagellimonas</taxon>
    </lineage>
</organism>
<dbReference type="RefSeq" id="WP_207036952.1">
    <property type="nucleotide sequence ID" value="NZ_JAFLNL010000019.1"/>
</dbReference>
<proteinExistence type="predicted"/>
<protein>
    <recommendedName>
        <fullName evidence="3">Restriction endonuclease type IV Mrr domain-containing protein</fullName>
    </recommendedName>
</protein>